<feature type="chain" id="PRO_5042845281" description="Lipoprotein" evidence="2">
    <location>
        <begin position="20"/>
        <end position="156"/>
    </location>
</feature>
<dbReference type="Proteomes" id="UP000285579">
    <property type="component" value="Unassembled WGS sequence"/>
</dbReference>
<evidence type="ECO:0000313" key="4">
    <source>
        <dbReference type="Proteomes" id="UP000285579"/>
    </source>
</evidence>
<evidence type="ECO:0000313" key="3">
    <source>
        <dbReference type="EMBL" id="RIM90990.1"/>
    </source>
</evidence>
<sequence>MKKLLGISLILLLSLGACSNSEDNNQSSDKSEQSTDEKTLSKTKTFLNYSYTKNDIKQMKDYEDIISKQLRDRVSNQNQTYDTDKPNTNTSVENVTLYKETETNQLKVFYVVKVKTTDDKEKNIDYTERFGRIEYKNEDNKMKINKMQEVGSNPYQ</sequence>
<organism evidence="3 4">
    <name type="scientific">Staphylococcus xylosus</name>
    <dbReference type="NCBI Taxonomy" id="1288"/>
    <lineage>
        <taxon>Bacteria</taxon>
        <taxon>Bacillati</taxon>
        <taxon>Bacillota</taxon>
        <taxon>Bacilli</taxon>
        <taxon>Bacillales</taxon>
        <taxon>Staphylococcaceae</taxon>
        <taxon>Staphylococcus</taxon>
    </lineage>
</organism>
<protein>
    <recommendedName>
        <fullName evidence="5">Lipoprotein</fullName>
    </recommendedName>
</protein>
<dbReference type="PROSITE" id="PS51257">
    <property type="entry name" value="PROKAR_LIPOPROTEIN"/>
    <property type="match status" value="1"/>
</dbReference>
<dbReference type="NCBIfam" id="NF041428">
    <property type="entry name" value="TrsH"/>
    <property type="match status" value="1"/>
</dbReference>
<dbReference type="EMBL" id="QXUI01000011">
    <property type="protein sequence ID" value="RIM90990.1"/>
    <property type="molecule type" value="Genomic_DNA"/>
</dbReference>
<accession>A0AAQ0LWG8</accession>
<comment type="caution">
    <text evidence="3">The sequence shown here is derived from an EMBL/GenBank/DDBJ whole genome shotgun (WGS) entry which is preliminary data.</text>
</comment>
<proteinExistence type="predicted"/>
<feature type="compositionally biased region" description="Basic and acidic residues" evidence="1">
    <location>
        <begin position="29"/>
        <end position="39"/>
    </location>
</feature>
<dbReference type="RefSeq" id="WP_119555545.1">
    <property type="nucleotide sequence ID" value="NZ_QXUI01000011.1"/>
</dbReference>
<dbReference type="AlphaFoldDB" id="A0AAQ0LWG8"/>
<keyword evidence="2" id="KW-0732">Signal</keyword>
<feature type="region of interest" description="Disordered" evidence="1">
    <location>
        <begin position="20"/>
        <end position="39"/>
    </location>
</feature>
<evidence type="ECO:0000256" key="1">
    <source>
        <dbReference type="SAM" id="MobiDB-lite"/>
    </source>
</evidence>
<name>A0AAQ0LWG8_STAXY</name>
<reference evidence="3 4" key="1">
    <citation type="journal article" date="2016" name="Front. Microbiol.">
        <title>Comprehensive Phylogenetic Analysis of Bovine Non-aureus Staphylococci Species Based on Whole-Genome Sequencing.</title>
        <authorList>
            <person name="Naushad S."/>
            <person name="Barkema H.W."/>
            <person name="Luby C."/>
            <person name="Condas L.A."/>
            <person name="Nobrega D.B."/>
            <person name="Carson D.A."/>
            <person name="De Buck J."/>
        </authorList>
    </citation>
    <scope>NUCLEOTIDE SEQUENCE [LARGE SCALE GENOMIC DNA]</scope>
    <source>
        <strain evidence="3 4">SNUC 1349</strain>
    </source>
</reference>
<evidence type="ECO:0000256" key="2">
    <source>
        <dbReference type="SAM" id="SignalP"/>
    </source>
</evidence>
<gene>
    <name evidence="3" type="ORF">BU104_12725</name>
</gene>
<evidence type="ECO:0008006" key="5">
    <source>
        <dbReference type="Google" id="ProtNLM"/>
    </source>
</evidence>
<feature type="signal peptide" evidence="2">
    <location>
        <begin position="1"/>
        <end position="19"/>
    </location>
</feature>